<dbReference type="Gene3D" id="3.40.720.10">
    <property type="entry name" value="Alkaline Phosphatase, subunit A"/>
    <property type="match status" value="1"/>
</dbReference>
<dbReference type="PANTHER" id="PTHR11596">
    <property type="entry name" value="ALKALINE PHOSPHATASE"/>
    <property type="match status" value="1"/>
</dbReference>
<dbReference type="EC" id="3.1.3.1" evidence="1"/>
<keyword evidence="5" id="KW-1185">Reference proteome</keyword>
<organism evidence="4 5">
    <name type="scientific">Asbolus verrucosus</name>
    <name type="common">Desert ironclad beetle</name>
    <dbReference type="NCBI Taxonomy" id="1661398"/>
    <lineage>
        <taxon>Eukaryota</taxon>
        <taxon>Metazoa</taxon>
        <taxon>Ecdysozoa</taxon>
        <taxon>Arthropoda</taxon>
        <taxon>Hexapoda</taxon>
        <taxon>Insecta</taxon>
        <taxon>Pterygota</taxon>
        <taxon>Neoptera</taxon>
        <taxon>Endopterygota</taxon>
        <taxon>Coleoptera</taxon>
        <taxon>Polyphaga</taxon>
        <taxon>Cucujiformia</taxon>
        <taxon>Tenebrionidae</taxon>
        <taxon>Pimeliinae</taxon>
        <taxon>Asbolus</taxon>
    </lineage>
</organism>
<keyword evidence="2" id="KW-0597">Phosphoprotein</keyword>
<sequence length="98" mass="10934">YSQKCDPLLERRDVNTDRFSGSCLEAQLSFDKSPYSALSKIYTVDIQVAESANTAIAYLGGVKANYGTQLNTCYVSPEGMYAHTSNREWERIPKCVPT</sequence>
<evidence type="ECO:0000256" key="3">
    <source>
        <dbReference type="PIRSR" id="PIRSR601952-1"/>
    </source>
</evidence>
<dbReference type="GO" id="GO:0004035">
    <property type="term" value="F:alkaline phosphatase activity"/>
    <property type="evidence" value="ECO:0007669"/>
    <property type="project" value="UniProtKB-EC"/>
</dbReference>
<dbReference type="PANTHER" id="PTHR11596:SF5">
    <property type="entry name" value="ALKALINE PHOSPHATASE"/>
    <property type="match status" value="1"/>
</dbReference>
<dbReference type="EMBL" id="QDEB01083657">
    <property type="protein sequence ID" value="RZC34030.1"/>
    <property type="molecule type" value="Genomic_DNA"/>
</dbReference>
<evidence type="ECO:0000313" key="4">
    <source>
        <dbReference type="EMBL" id="RZC34030.1"/>
    </source>
</evidence>
<reference evidence="4 5" key="1">
    <citation type="submission" date="2017-03" db="EMBL/GenBank/DDBJ databases">
        <title>Genome of the blue death feigning beetle - Asbolus verrucosus.</title>
        <authorList>
            <person name="Rider S.D."/>
        </authorList>
    </citation>
    <scope>NUCLEOTIDE SEQUENCE [LARGE SCALE GENOMIC DNA]</scope>
    <source>
        <strain evidence="4">Butters</strain>
        <tissue evidence="4">Head and leg muscle</tissue>
    </source>
</reference>
<gene>
    <name evidence="4" type="ORF">BDFB_011668</name>
</gene>
<proteinExistence type="predicted"/>
<protein>
    <recommendedName>
        <fullName evidence="1">alkaline phosphatase</fullName>
        <ecNumber evidence="1">3.1.3.1</ecNumber>
    </recommendedName>
</protein>
<dbReference type="InterPro" id="IPR017850">
    <property type="entry name" value="Alkaline_phosphatase_core_sf"/>
</dbReference>
<feature type="non-terminal residue" evidence="4">
    <location>
        <position position="98"/>
    </location>
</feature>
<accession>A0A482VMM2</accession>
<name>A0A482VMM2_ASBVE</name>
<dbReference type="Pfam" id="PF00245">
    <property type="entry name" value="Alk_phosphatase"/>
    <property type="match status" value="1"/>
</dbReference>
<feature type="active site" description="Phosphoserine intermediate" evidence="3">
    <location>
        <position position="51"/>
    </location>
</feature>
<dbReference type="Proteomes" id="UP000292052">
    <property type="component" value="Unassembled WGS sequence"/>
</dbReference>
<dbReference type="AlphaFoldDB" id="A0A482VMM2"/>
<dbReference type="OrthoDB" id="8042398at2759"/>
<evidence type="ECO:0000256" key="1">
    <source>
        <dbReference type="ARBA" id="ARBA00012647"/>
    </source>
</evidence>
<evidence type="ECO:0000313" key="5">
    <source>
        <dbReference type="Proteomes" id="UP000292052"/>
    </source>
</evidence>
<evidence type="ECO:0000256" key="2">
    <source>
        <dbReference type="ARBA" id="ARBA00022553"/>
    </source>
</evidence>
<comment type="caution">
    <text evidence="4">The sequence shown here is derived from an EMBL/GenBank/DDBJ whole genome shotgun (WGS) entry which is preliminary data.</text>
</comment>
<dbReference type="SUPFAM" id="SSF53649">
    <property type="entry name" value="Alkaline phosphatase-like"/>
    <property type="match status" value="1"/>
</dbReference>
<dbReference type="InterPro" id="IPR001952">
    <property type="entry name" value="Alkaline_phosphatase"/>
</dbReference>
<dbReference type="STRING" id="1661398.A0A482VMM2"/>
<feature type="non-terminal residue" evidence="4">
    <location>
        <position position="1"/>
    </location>
</feature>